<dbReference type="STRING" id="765913.ThidrDRAFT_1298"/>
<accession>G2DYT9</accession>
<evidence type="ECO:0000313" key="1">
    <source>
        <dbReference type="EMBL" id="EGV32448.1"/>
    </source>
</evidence>
<gene>
    <name evidence="1" type="ORF">ThidrDRAFT_1298</name>
</gene>
<dbReference type="InterPro" id="IPR006121">
    <property type="entry name" value="HMA_dom"/>
</dbReference>
<dbReference type="SUPFAM" id="SSF55008">
    <property type="entry name" value="HMA, heavy metal-associated domain"/>
    <property type="match status" value="1"/>
</dbReference>
<dbReference type="Proteomes" id="UP000004200">
    <property type="component" value="Unassembled WGS sequence"/>
</dbReference>
<comment type="caution">
    <text evidence="1">The sequence shown here is derived from an EMBL/GenBank/DDBJ whole genome shotgun (WGS) entry which is preliminary data.</text>
</comment>
<dbReference type="CDD" id="cd00371">
    <property type="entry name" value="HMA"/>
    <property type="match status" value="1"/>
</dbReference>
<evidence type="ECO:0000313" key="2">
    <source>
        <dbReference type="Proteomes" id="UP000004200"/>
    </source>
</evidence>
<dbReference type="InterPro" id="IPR036163">
    <property type="entry name" value="HMA_dom_sf"/>
</dbReference>
<dbReference type="GO" id="GO:0046872">
    <property type="term" value="F:metal ion binding"/>
    <property type="evidence" value="ECO:0007669"/>
    <property type="project" value="InterPro"/>
</dbReference>
<keyword evidence="2" id="KW-1185">Reference proteome</keyword>
<proteinExistence type="predicted"/>
<dbReference type="AlphaFoldDB" id="G2DYT9"/>
<protein>
    <recommendedName>
        <fullName evidence="3">Heavy metal transport/detoxification protein</fullName>
    </recommendedName>
</protein>
<name>G2DYT9_9GAMM</name>
<sequence length="66" mass="7217">MLKVQGMTRQHFVFSVRRAIDAVDEAMPELGSGLVRVRDDRLDAAALVEAIRKAGFDAKSADAESQ</sequence>
<dbReference type="EMBL" id="AFWT01000007">
    <property type="protein sequence ID" value="EGV32448.1"/>
    <property type="molecule type" value="Genomic_DNA"/>
</dbReference>
<reference evidence="1 2" key="1">
    <citation type="submission" date="2011-06" db="EMBL/GenBank/DDBJ databases">
        <title>The draft genome of Thiorhodococcus drewsii AZ1.</title>
        <authorList>
            <consortium name="US DOE Joint Genome Institute (JGI-PGF)"/>
            <person name="Lucas S."/>
            <person name="Han J."/>
            <person name="Lapidus A."/>
            <person name="Cheng J.-F."/>
            <person name="Goodwin L."/>
            <person name="Pitluck S."/>
            <person name="Peters L."/>
            <person name="Land M.L."/>
            <person name="Hauser L."/>
            <person name="Vogl K."/>
            <person name="Liu Z."/>
            <person name="Imhoff J."/>
            <person name="Thiel V."/>
            <person name="Frigaard N.-U."/>
            <person name="Bryant D.A."/>
            <person name="Woyke T.J."/>
        </authorList>
    </citation>
    <scope>NUCLEOTIDE SEQUENCE [LARGE SCALE GENOMIC DNA]</scope>
    <source>
        <strain evidence="1 2">AZ1</strain>
    </source>
</reference>
<evidence type="ECO:0008006" key="3">
    <source>
        <dbReference type="Google" id="ProtNLM"/>
    </source>
</evidence>
<dbReference type="Gene3D" id="3.30.70.100">
    <property type="match status" value="1"/>
</dbReference>
<organism evidence="1 2">
    <name type="scientific">Thiorhodococcus drewsii AZ1</name>
    <dbReference type="NCBI Taxonomy" id="765913"/>
    <lineage>
        <taxon>Bacteria</taxon>
        <taxon>Pseudomonadati</taxon>
        <taxon>Pseudomonadota</taxon>
        <taxon>Gammaproteobacteria</taxon>
        <taxon>Chromatiales</taxon>
        <taxon>Chromatiaceae</taxon>
        <taxon>Thiorhodococcus</taxon>
    </lineage>
</organism>